<dbReference type="EMBL" id="RDQH01000341">
    <property type="protein sequence ID" value="RXH75292.1"/>
    <property type="molecule type" value="Genomic_DNA"/>
</dbReference>
<gene>
    <name evidence="2" type="ORF">DVH24_030013</name>
</gene>
<sequence>MKILLSLLDPCKDNNSDVYYLQDLLNVPSTGVAVGFGYDKKSKDCKIIMHFEGFWILFHPHTAEVYIVSSNSWTEIKFDMPSIVVWFPSSQMYFKGFYYWFALELDMQTLDEN</sequence>
<dbReference type="InterPro" id="IPR006527">
    <property type="entry name" value="F-box-assoc_dom_typ1"/>
</dbReference>
<dbReference type="AlphaFoldDB" id="A0A498HZ81"/>
<evidence type="ECO:0000313" key="3">
    <source>
        <dbReference type="Proteomes" id="UP000290289"/>
    </source>
</evidence>
<proteinExistence type="predicted"/>
<evidence type="ECO:0000313" key="2">
    <source>
        <dbReference type="EMBL" id="RXH75292.1"/>
    </source>
</evidence>
<feature type="domain" description="F-box associated beta-propeller type 1" evidence="1">
    <location>
        <begin position="33"/>
        <end position="106"/>
    </location>
</feature>
<keyword evidence="3" id="KW-1185">Reference proteome</keyword>
<dbReference type="Pfam" id="PF07734">
    <property type="entry name" value="FBA_1"/>
    <property type="match status" value="1"/>
</dbReference>
<evidence type="ECO:0000259" key="1">
    <source>
        <dbReference type="Pfam" id="PF07734"/>
    </source>
</evidence>
<comment type="caution">
    <text evidence="2">The sequence shown here is derived from an EMBL/GenBank/DDBJ whole genome shotgun (WGS) entry which is preliminary data.</text>
</comment>
<name>A0A498HZ81_MALDO</name>
<organism evidence="2 3">
    <name type="scientific">Malus domestica</name>
    <name type="common">Apple</name>
    <name type="synonym">Pyrus malus</name>
    <dbReference type="NCBI Taxonomy" id="3750"/>
    <lineage>
        <taxon>Eukaryota</taxon>
        <taxon>Viridiplantae</taxon>
        <taxon>Streptophyta</taxon>
        <taxon>Embryophyta</taxon>
        <taxon>Tracheophyta</taxon>
        <taxon>Spermatophyta</taxon>
        <taxon>Magnoliopsida</taxon>
        <taxon>eudicotyledons</taxon>
        <taxon>Gunneridae</taxon>
        <taxon>Pentapetalae</taxon>
        <taxon>rosids</taxon>
        <taxon>fabids</taxon>
        <taxon>Rosales</taxon>
        <taxon>Rosaceae</taxon>
        <taxon>Amygdaloideae</taxon>
        <taxon>Maleae</taxon>
        <taxon>Malus</taxon>
    </lineage>
</organism>
<dbReference type="Proteomes" id="UP000290289">
    <property type="component" value="Chromosome 15"/>
</dbReference>
<reference evidence="2 3" key="1">
    <citation type="submission" date="2018-10" db="EMBL/GenBank/DDBJ databases">
        <title>A high-quality apple genome assembly.</title>
        <authorList>
            <person name="Hu J."/>
        </authorList>
    </citation>
    <scope>NUCLEOTIDE SEQUENCE [LARGE SCALE GENOMIC DNA]</scope>
    <source>
        <strain evidence="3">cv. HFTH1</strain>
        <tissue evidence="2">Young leaf</tissue>
    </source>
</reference>
<protein>
    <recommendedName>
        <fullName evidence="1">F-box associated beta-propeller type 1 domain-containing protein</fullName>
    </recommendedName>
</protein>
<accession>A0A498HZ81</accession>